<comment type="subcellular location">
    <subcellularLocation>
        <location evidence="1">Membrane</location>
        <topology evidence="1">Multi-pass membrane protein</topology>
    </subcellularLocation>
</comment>
<evidence type="ECO:0000256" key="10">
    <source>
        <dbReference type="ARBA" id="ARBA00023303"/>
    </source>
</evidence>
<keyword evidence="4 11" id="KW-0812">Transmembrane</keyword>
<evidence type="ECO:0000256" key="11">
    <source>
        <dbReference type="RuleBase" id="RU000679"/>
    </source>
</evidence>
<keyword evidence="13" id="KW-1185">Reference proteome</keyword>
<dbReference type="Gene3D" id="2.60.470.10">
    <property type="entry name" value="Acid-sensing ion channels like domains"/>
    <property type="match status" value="1"/>
</dbReference>
<keyword evidence="3 11" id="KW-0894">Sodium channel</keyword>
<keyword evidence="7 11" id="KW-0406">Ion transport</keyword>
<dbReference type="PANTHER" id="PTHR11690">
    <property type="entry name" value="AMILORIDE-SENSITIVE SODIUM CHANNEL-RELATED"/>
    <property type="match status" value="1"/>
</dbReference>
<dbReference type="PANTHER" id="PTHR11690:SF248">
    <property type="entry name" value="PICKPOCKET 17, ISOFORM A"/>
    <property type="match status" value="1"/>
</dbReference>
<keyword evidence="9 11" id="KW-0739">Sodium transport</keyword>
<organism evidence="13 14">
    <name type="scientific">Macrostomum lignano</name>
    <dbReference type="NCBI Taxonomy" id="282301"/>
    <lineage>
        <taxon>Eukaryota</taxon>
        <taxon>Metazoa</taxon>
        <taxon>Spiralia</taxon>
        <taxon>Lophotrochozoa</taxon>
        <taxon>Platyhelminthes</taxon>
        <taxon>Rhabditophora</taxon>
        <taxon>Macrostomorpha</taxon>
        <taxon>Macrostomida</taxon>
        <taxon>Macrostomidae</taxon>
        <taxon>Macrostomum</taxon>
    </lineage>
</organism>
<evidence type="ECO:0000256" key="2">
    <source>
        <dbReference type="ARBA" id="ARBA00022448"/>
    </source>
</evidence>
<keyword evidence="2 11" id="KW-0813">Transport</keyword>
<evidence type="ECO:0000256" key="3">
    <source>
        <dbReference type="ARBA" id="ARBA00022461"/>
    </source>
</evidence>
<dbReference type="InterPro" id="IPR001873">
    <property type="entry name" value="ENaC"/>
</dbReference>
<feature type="compositionally biased region" description="Polar residues" evidence="12">
    <location>
        <begin position="369"/>
        <end position="380"/>
    </location>
</feature>
<dbReference type="Pfam" id="PF00858">
    <property type="entry name" value="ASC"/>
    <property type="match status" value="1"/>
</dbReference>
<accession>A0A1I8I4C9</accession>
<keyword evidence="8" id="KW-0472">Membrane</keyword>
<feature type="region of interest" description="Disordered" evidence="12">
    <location>
        <begin position="115"/>
        <end position="160"/>
    </location>
</feature>
<feature type="region of interest" description="Disordered" evidence="12">
    <location>
        <begin position="51"/>
        <end position="79"/>
    </location>
</feature>
<keyword evidence="5" id="KW-1133">Transmembrane helix</keyword>
<dbReference type="AlphaFoldDB" id="A0A1I8I4C9"/>
<feature type="compositionally biased region" description="Basic and acidic residues" evidence="12">
    <location>
        <begin position="230"/>
        <end position="247"/>
    </location>
</feature>
<evidence type="ECO:0000256" key="1">
    <source>
        <dbReference type="ARBA" id="ARBA00004141"/>
    </source>
</evidence>
<reference evidence="14" key="1">
    <citation type="submission" date="2016-11" db="UniProtKB">
        <authorList>
            <consortium name="WormBaseParasite"/>
        </authorList>
    </citation>
    <scope>IDENTIFICATION</scope>
</reference>
<evidence type="ECO:0000256" key="8">
    <source>
        <dbReference type="ARBA" id="ARBA00023136"/>
    </source>
</evidence>
<evidence type="ECO:0000256" key="7">
    <source>
        <dbReference type="ARBA" id="ARBA00023065"/>
    </source>
</evidence>
<proteinExistence type="inferred from homology"/>
<evidence type="ECO:0000313" key="14">
    <source>
        <dbReference type="WBParaSite" id="maker-uti_cns_0009761-snap-gene-0.2-mRNA-1"/>
    </source>
</evidence>
<keyword evidence="10 11" id="KW-0407">Ion channel</keyword>
<protein>
    <submittedName>
        <fullName evidence="14">Amiloride-sensitive sodium channel</fullName>
    </submittedName>
</protein>
<feature type="region of interest" description="Disordered" evidence="12">
    <location>
        <begin position="225"/>
        <end position="256"/>
    </location>
</feature>
<keyword evidence="6" id="KW-0915">Sodium</keyword>
<name>A0A1I8I4C9_9PLAT</name>
<evidence type="ECO:0000256" key="4">
    <source>
        <dbReference type="ARBA" id="ARBA00022692"/>
    </source>
</evidence>
<feature type="compositionally biased region" description="Basic and acidic residues" evidence="12">
    <location>
        <begin position="56"/>
        <end position="66"/>
    </location>
</feature>
<dbReference type="PRINTS" id="PR01078">
    <property type="entry name" value="AMINACHANNEL"/>
</dbReference>
<evidence type="ECO:0000256" key="9">
    <source>
        <dbReference type="ARBA" id="ARBA00023201"/>
    </source>
</evidence>
<dbReference type="WBParaSite" id="maker-uti_cns_0009761-snap-gene-0.2-mRNA-1">
    <property type="protein sequence ID" value="maker-uti_cns_0009761-snap-gene-0.2-mRNA-1"/>
    <property type="gene ID" value="maker-uti_cns_0009761-snap-gene-0.2"/>
</dbReference>
<dbReference type="GO" id="GO:0015280">
    <property type="term" value="F:ligand-gated sodium channel activity"/>
    <property type="evidence" value="ECO:0007669"/>
    <property type="project" value="TreeGrafter"/>
</dbReference>
<evidence type="ECO:0000256" key="12">
    <source>
        <dbReference type="SAM" id="MobiDB-lite"/>
    </source>
</evidence>
<evidence type="ECO:0000256" key="6">
    <source>
        <dbReference type="ARBA" id="ARBA00023053"/>
    </source>
</evidence>
<evidence type="ECO:0000313" key="13">
    <source>
        <dbReference type="Proteomes" id="UP000095280"/>
    </source>
</evidence>
<feature type="region of interest" description="Disordered" evidence="12">
    <location>
        <begin position="1083"/>
        <end position="1109"/>
    </location>
</feature>
<sequence>MRVRRIFDIVLSPGIDHEAGRVAGIGHLLSELDQRWAPVASRLHQGAQVATGLPDGDARYHNDAGQHAESQQPADDLSPVGQHVAAGLVAPGARPLVLHCGDNGLDQGELRVQAEGDQHHEEQNSPQRRHGQASHSLGVAKEAEHDKAGKHGGGAVANRHQHSVPDCIGLEPVVAGQSDEAAPAGGQGEKDLNSSVLPHRGVLQAAQIRLQVEINALLVARQGEAANQQDDQHHLLRERTRPNYVERGEDDNPAQQKAEAHVPAQRAHVADAAKPVLQANVLVAGGPGAVTSGSGGLGVIDAVQSSSSVGVKPACAVDAGAIVDSEVQVVVAHIIITAKCLRSVLHEPHSLQGSFEVNEYKRLIIADSPRNSGANSQQDSGPELQNWPSDSSKQKMGMPQKNKKMQYGMKNAPNGERTQRCFHRTGSVSDTARAFLESTSIRGVGKILKSQSKFLRRLWALFVLGSTSLLFYSAFKVTIDYLQYDVNIQTRLDIDDATPFPAVSICNNQPFSERAYEEWSAKRIKSPTVFNRELRQRGLKLMQDPSMPDVYAKVRSGQADEKTMAKFNQQRTNSMKALVATLFMDSSRLYYQNLSPDEAAKLGHERNKSIVDCIFKYNSQQVQGTKGCYDSMIKVTSFSHPNYFNCLTLEFDTERLTEVHSLTLIMWLGPRENYDIRHRQGFLYDIFEQAYGLRVSIHEPYSHPRILEQGIQTEPGKMNEINYQPVRFIRANTPKNPCVSAEDERQNFRKFVDFGKLYAYDQELCLNSRVQEAFLSSCRCLYVEMPSVTPPNKTHPYCAHLDEKIYERAECASTLDQRRIRQAFEASECLPRCQQLSYEKELSVTKWRDTQWMLYWIKESREEKNTGGGVQKQPRATAGILQDAEHHGSATAARSDAGTFQFNDSFTYVVVKRQSNNTLVRQEKIVLTINALFSRIGGLCSMYIGLTLAFFVECVELLYRMVFDRRSESAAAARGQREIRRWKPWISDWTSSSESSTSPTRIGQDEAAEKLDLLEARGRPRDPATGAAGSSNGCDDFVWIWQGRNPSGLVGVHFGESAVNGEAAGSQSRRKETDSAAQVLGPEEIPAAGVQRGKGVPELTIGVQTRHPS</sequence>
<evidence type="ECO:0000256" key="5">
    <source>
        <dbReference type="ARBA" id="ARBA00022989"/>
    </source>
</evidence>
<feature type="region of interest" description="Disordered" evidence="12">
    <location>
        <begin position="369"/>
        <end position="406"/>
    </location>
</feature>
<comment type="similarity">
    <text evidence="11">Belongs to the amiloride-sensitive sodium channel (TC 1.A.6) family.</text>
</comment>
<dbReference type="Proteomes" id="UP000095280">
    <property type="component" value="Unplaced"/>
</dbReference>
<dbReference type="GO" id="GO:0005886">
    <property type="term" value="C:plasma membrane"/>
    <property type="evidence" value="ECO:0007669"/>
    <property type="project" value="TreeGrafter"/>
</dbReference>